<evidence type="ECO:0000256" key="1">
    <source>
        <dbReference type="SAM" id="SignalP"/>
    </source>
</evidence>
<gene>
    <name evidence="2" type="ORF">JTE90_011735</name>
</gene>
<keyword evidence="1" id="KW-0732">Signal</keyword>
<reference evidence="2 3" key="1">
    <citation type="journal article" date="2022" name="Nat. Ecol. Evol.">
        <title>A masculinizing supergene underlies an exaggerated male reproductive morph in a spider.</title>
        <authorList>
            <person name="Hendrickx F."/>
            <person name="De Corte Z."/>
            <person name="Sonet G."/>
            <person name="Van Belleghem S.M."/>
            <person name="Kostlbacher S."/>
            <person name="Vangestel C."/>
        </authorList>
    </citation>
    <scope>NUCLEOTIDE SEQUENCE [LARGE SCALE GENOMIC DNA]</scope>
    <source>
        <strain evidence="2">W744_W776</strain>
    </source>
</reference>
<name>A0AAV6TQZ3_9ARAC</name>
<proteinExistence type="predicted"/>
<protein>
    <recommendedName>
        <fullName evidence="4">Secreted protein</fullName>
    </recommendedName>
</protein>
<dbReference type="EMBL" id="JAFNEN010001220">
    <property type="protein sequence ID" value="KAG8174432.1"/>
    <property type="molecule type" value="Genomic_DNA"/>
</dbReference>
<evidence type="ECO:0000313" key="2">
    <source>
        <dbReference type="EMBL" id="KAG8174432.1"/>
    </source>
</evidence>
<organism evidence="2 3">
    <name type="scientific">Oedothorax gibbosus</name>
    <dbReference type="NCBI Taxonomy" id="931172"/>
    <lineage>
        <taxon>Eukaryota</taxon>
        <taxon>Metazoa</taxon>
        <taxon>Ecdysozoa</taxon>
        <taxon>Arthropoda</taxon>
        <taxon>Chelicerata</taxon>
        <taxon>Arachnida</taxon>
        <taxon>Araneae</taxon>
        <taxon>Araneomorphae</taxon>
        <taxon>Entelegynae</taxon>
        <taxon>Araneoidea</taxon>
        <taxon>Linyphiidae</taxon>
        <taxon>Erigoninae</taxon>
        <taxon>Oedothorax</taxon>
    </lineage>
</organism>
<evidence type="ECO:0008006" key="4">
    <source>
        <dbReference type="Google" id="ProtNLM"/>
    </source>
</evidence>
<feature type="signal peptide" evidence="1">
    <location>
        <begin position="1"/>
        <end position="21"/>
    </location>
</feature>
<feature type="chain" id="PRO_5043675357" description="Secreted protein" evidence="1">
    <location>
        <begin position="22"/>
        <end position="223"/>
    </location>
</feature>
<dbReference type="Proteomes" id="UP000827092">
    <property type="component" value="Unassembled WGS sequence"/>
</dbReference>
<comment type="caution">
    <text evidence="2">The sequence shown here is derived from an EMBL/GenBank/DDBJ whole genome shotgun (WGS) entry which is preliminary data.</text>
</comment>
<sequence>MRPKCVWISVAFLVIVCGAFASQECGVDRANECKQILLDILFGEFTEEEACGELHGVSKCLRNVVDDCLGEEEHPEVEQSLKEFEDFLDNNCGASSEGVEDGVDKCLEKNQEYLLQCIFDEETGDINKLLDVSSIPADIDPEFVQCYLYGRMAHCVVGRSEERCGESGGERAAEQLSGGVPSSVMDSCYSQPDSAEEIFTFNLLGQRKKRAPQDWFPMNFGNR</sequence>
<keyword evidence="3" id="KW-1185">Reference proteome</keyword>
<evidence type="ECO:0000313" key="3">
    <source>
        <dbReference type="Proteomes" id="UP000827092"/>
    </source>
</evidence>
<accession>A0AAV6TQZ3</accession>
<dbReference type="AlphaFoldDB" id="A0AAV6TQZ3"/>